<dbReference type="KEGG" id="ehn:H9Q80_07050"/>
<dbReference type="InterPro" id="IPR011006">
    <property type="entry name" value="CheY-like_superfamily"/>
</dbReference>
<evidence type="ECO:0000313" key="4">
    <source>
        <dbReference type="Proteomes" id="UP000515856"/>
    </source>
</evidence>
<feature type="domain" description="Response regulatory" evidence="2">
    <location>
        <begin position="2"/>
        <end position="114"/>
    </location>
</feature>
<name>A0A7G9GSA9_9FIRM</name>
<evidence type="ECO:0000256" key="1">
    <source>
        <dbReference type="PROSITE-ProRule" id="PRU00169"/>
    </source>
</evidence>
<dbReference type="AlphaFoldDB" id="A0A7G9GSA9"/>
<dbReference type="GO" id="GO:0003677">
    <property type="term" value="F:DNA binding"/>
    <property type="evidence" value="ECO:0007669"/>
    <property type="project" value="UniProtKB-KW"/>
</dbReference>
<dbReference type="CDD" id="cd00156">
    <property type="entry name" value="REC"/>
    <property type="match status" value="1"/>
</dbReference>
<dbReference type="EMBL" id="CP060636">
    <property type="protein sequence ID" value="QNM13691.1"/>
    <property type="molecule type" value="Genomic_DNA"/>
</dbReference>
<gene>
    <name evidence="3" type="ORF">H9Q80_07050</name>
</gene>
<dbReference type="Gene3D" id="2.40.50.1020">
    <property type="entry name" value="LytTr DNA-binding domain"/>
    <property type="match status" value="1"/>
</dbReference>
<dbReference type="SMART" id="SM00850">
    <property type="entry name" value="LytTR"/>
    <property type="match status" value="1"/>
</dbReference>
<dbReference type="SUPFAM" id="SSF52172">
    <property type="entry name" value="CheY-like"/>
    <property type="match status" value="1"/>
</dbReference>
<dbReference type="PANTHER" id="PTHR37299:SF1">
    <property type="entry name" value="STAGE 0 SPORULATION PROTEIN A HOMOLOG"/>
    <property type="match status" value="1"/>
</dbReference>
<dbReference type="PROSITE" id="PS50110">
    <property type="entry name" value="RESPONSE_REGULATORY"/>
    <property type="match status" value="1"/>
</dbReference>
<evidence type="ECO:0000259" key="2">
    <source>
        <dbReference type="PROSITE" id="PS50110"/>
    </source>
</evidence>
<dbReference type="Gene3D" id="3.40.50.2300">
    <property type="match status" value="1"/>
</dbReference>
<accession>A0A7G9GSA9</accession>
<dbReference type="InterPro" id="IPR046947">
    <property type="entry name" value="LytR-like"/>
</dbReference>
<organism evidence="3 4">
    <name type="scientific">[Eubacterium] hominis</name>
    <dbReference type="NCBI Taxonomy" id="2764325"/>
    <lineage>
        <taxon>Bacteria</taxon>
        <taxon>Bacillati</taxon>
        <taxon>Bacillota</taxon>
        <taxon>Erysipelotrichia</taxon>
        <taxon>Erysipelotrichales</taxon>
        <taxon>Erysipelotrichaceae</taxon>
        <taxon>Amedibacillus</taxon>
    </lineage>
</organism>
<evidence type="ECO:0000313" key="3">
    <source>
        <dbReference type="EMBL" id="QNM13691.1"/>
    </source>
</evidence>
<protein>
    <submittedName>
        <fullName evidence="3">LytTR family transcriptional regulator DNA-binding domain-containing protein</fullName>
    </submittedName>
</protein>
<dbReference type="InterPro" id="IPR007492">
    <property type="entry name" value="LytTR_DNA-bd_dom"/>
</dbReference>
<keyword evidence="1" id="KW-0597">Phosphoprotein</keyword>
<dbReference type="Pfam" id="PF00072">
    <property type="entry name" value="Response_reg"/>
    <property type="match status" value="1"/>
</dbReference>
<dbReference type="SMART" id="SM00448">
    <property type="entry name" value="REC"/>
    <property type="match status" value="1"/>
</dbReference>
<reference evidence="3 4" key="1">
    <citation type="submission" date="2020-08" db="EMBL/GenBank/DDBJ databases">
        <authorList>
            <person name="Liu C."/>
            <person name="Sun Q."/>
        </authorList>
    </citation>
    <scope>NUCLEOTIDE SEQUENCE [LARGE SCALE GENOMIC DNA]</scope>
    <source>
        <strain evidence="3 4">NSJ-61</strain>
    </source>
</reference>
<feature type="modified residue" description="4-aspartylphosphate" evidence="1">
    <location>
        <position position="51"/>
    </location>
</feature>
<sequence length="231" mass="27940">MKLILIDDSINDIKMMLSYICKNEKIIVDYYTDCSKVPFNDINCYDAILLDIDMPNENGISYAKRLRKTYHDIPIVFISWHSSYEHESFQVHPFMFIYKENFQKEIIICMNELKIRQEKMDKIFEYKDIKLRLNDILYFRAEKNDCNIVMNNKKNICIRIPLEKIEKMQLSGFVRINKSMIINMYKIVKWCKYQEIEIINGEFLKISRGRKDYVKSEYENFLLEDSLYECI</sequence>
<dbReference type="PANTHER" id="PTHR37299">
    <property type="entry name" value="TRANSCRIPTIONAL REGULATOR-RELATED"/>
    <property type="match status" value="1"/>
</dbReference>
<dbReference type="RefSeq" id="WP_117454661.1">
    <property type="nucleotide sequence ID" value="NZ_CP060636.1"/>
</dbReference>
<proteinExistence type="predicted"/>
<dbReference type="InterPro" id="IPR001789">
    <property type="entry name" value="Sig_transdc_resp-reg_receiver"/>
</dbReference>
<dbReference type="GO" id="GO:0000156">
    <property type="term" value="F:phosphorelay response regulator activity"/>
    <property type="evidence" value="ECO:0007669"/>
    <property type="project" value="InterPro"/>
</dbReference>
<keyword evidence="4" id="KW-1185">Reference proteome</keyword>
<dbReference type="Proteomes" id="UP000515856">
    <property type="component" value="Chromosome"/>
</dbReference>
<keyword evidence="3" id="KW-0238">DNA-binding</keyword>
<dbReference type="Pfam" id="PF04397">
    <property type="entry name" value="LytTR"/>
    <property type="match status" value="1"/>
</dbReference>